<proteinExistence type="predicted"/>
<evidence type="ECO:0000313" key="3">
    <source>
        <dbReference type="Proteomes" id="UP000019804"/>
    </source>
</evidence>
<accession>A0A017S9C7</accession>
<dbReference type="GeneID" id="63697444"/>
<name>A0A017S9C7_ASPRC</name>
<feature type="non-terminal residue" evidence="2">
    <location>
        <position position="1"/>
    </location>
</feature>
<evidence type="ECO:0000313" key="2">
    <source>
        <dbReference type="EMBL" id="EYE93638.1"/>
    </source>
</evidence>
<dbReference type="HOGENOM" id="CLU_2043587_0_0_1"/>
<feature type="compositionally biased region" description="Polar residues" evidence="1">
    <location>
        <begin position="92"/>
        <end position="106"/>
    </location>
</feature>
<evidence type="ECO:0000256" key="1">
    <source>
        <dbReference type="SAM" id="MobiDB-lite"/>
    </source>
</evidence>
<sequence>HIPGYHPGPSTPMGRPNQKFSKESNSPPETAGNACRKHMGSRSDTAAPDLPSCGASSTPLWMLSRSSPGTPSDSKPNPYQSHGGHDRRFQSHSDSSVGHRNASATYEMSPGETGTGSANTY</sequence>
<dbReference type="Proteomes" id="UP000019804">
    <property type="component" value="Unassembled WGS sequence"/>
</dbReference>
<protein>
    <submittedName>
        <fullName evidence="2">Uncharacterized protein</fullName>
    </submittedName>
</protein>
<organism evidence="2 3">
    <name type="scientific">Aspergillus ruber (strain CBS 135680)</name>
    <dbReference type="NCBI Taxonomy" id="1388766"/>
    <lineage>
        <taxon>Eukaryota</taxon>
        <taxon>Fungi</taxon>
        <taxon>Dikarya</taxon>
        <taxon>Ascomycota</taxon>
        <taxon>Pezizomycotina</taxon>
        <taxon>Eurotiomycetes</taxon>
        <taxon>Eurotiomycetidae</taxon>
        <taxon>Eurotiales</taxon>
        <taxon>Aspergillaceae</taxon>
        <taxon>Aspergillus</taxon>
        <taxon>Aspergillus subgen. Aspergillus</taxon>
    </lineage>
</organism>
<feature type="region of interest" description="Disordered" evidence="1">
    <location>
        <begin position="1"/>
        <end position="121"/>
    </location>
</feature>
<dbReference type="RefSeq" id="XP_040637326.1">
    <property type="nucleotide sequence ID" value="XM_040782320.1"/>
</dbReference>
<dbReference type="EMBL" id="KK088430">
    <property type="protein sequence ID" value="EYE93638.1"/>
    <property type="molecule type" value="Genomic_DNA"/>
</dbReference>
<keyword evidence="3" id="KW-1185">Reference proteome</keyword>
<feature type="compositionally biased region" description="Polar residues" evidence="1">
    <location>
        <begin position="54"/>
        <end position="80"/>
    </location>
</feature>
<reference evidence="3" key="1">
    <citation type="journal article" date="2014" name="Nat. Commun.">
        <title>Genomic adaptations of the halophilic Dead Sea filamentous fungus Eurotium rubrum.</title>
        <authorList>
            <person name="Kis-Papo T."/>
            <person name="Weig A.R."/>
            <person name="Riley R."/>
            <person name="Persoh D."/>
            <person name="Salamov A."/>
            <person name="Sun H."/>
            <person name="Lipzen A."/>
            <person name="Wasser S.P."/>
            <person name="Rambold G."/>
            <person name="Grigoriev I.V."/>
            <person name="Nevo E."/>
        </authorList>
    </citation>
    <scope>NUCLEOTIDE SEQUENCE [LARGE SCALE GENOMIC DNA]</scope>
    <source>
        <strain evidence="3">CBS 135680</strain>
    </source>
</reference>
<dbReference type="AlphaFoldDB" id="A0A017S9C7"/>
<gene>
    <name evidence="2" type="ORF">EURHEDRAFT_414050</name>
</gene>